<dbReference type="InterPro" id="IPR028325">
    <property type="entry name" value="VG_K_chnl"/>
</dbReference>
<evidence type="ECO:0000256" key="5">
    <source>
        <dbReference type="ARBA" id="ARBA00022826"/>
    </source>
</evidence>
<keyword evidence="7" id="KW-0630">Potassium</keyword>
<accession>A0A2T7PGF2</accession>
<dbReference type="InterPro" id="IPR000210">
    <property type="entry name" value="BTB/POZ_dom"/>
</dbReference>
<evidence type="ECO:0000256" key="10">
    <source>
        <dbReference type="ARBA" id="ARBA00023136"/>
    </source>
</evidence>
<dbReference type="GO" id="GO:0051260">
    <property type="term" value="P:protein homooligomerization"/>
    <property type="evidence" value="ECO:0007669"/>
    <property type="project" value="InterPro"/>
</dbReference>
<evidence type="ECO:0000313" key="17">
    <source>
        <dbReference type="Proteomes" id="UP000245119"/>
    </source>
</evidence>
<keyword evidence="4 14" id="KW-0812">Transmembrane</keyword>
<dbReference type="InterPro" id="IPR005821">
    <property type="entry name" value="Ion_trans_dom"/>
</dbReference>
<proteinExistence type="inferred from homology"/>
<sequence length="526" mass="59852">MTIDLAERIVLNVGGIRHETYKATLKKIPATRLSRLTEALSNYDPVLNEYFFDRHPGVFTQILNYYRTGKLHYPLDVCGPLFEEELEFWGLDSNQVEPCCWMTYTKYRDTQDVLEKLDSLDLDVAKLTEKEIMKKFGLEGDYTYGTLTSWQRVKTRIWAIFEEPYSSTFAQIISVFSVFFVCLTVLTISLKTLPEIQMVVLSTNRVIGPDGNVYEYLKGENSEPMEFFFYVESVINCWFTFEIIIRFLVTPRKIEFIASPSNIIDMVATFSFYMDFSLSKANLKSNLLGLLSTVRVMRLVKLTRHHAGLKILLQTMKASAKELFLLIFFLAVSVVIFAAAVYYAEKTENNPGNMFTSIPSGMWWALVTMTTVGYGDMTPQTYLGRIAGGVCALAGALTIGLPVPIIVSNFSLFYSHTKARAQLPKTRRRVVPLAGQPVTHRISFRRAGSSYVADIVEKARLQAKMEMMEKELLHKQSQSSAAEENMETSKCSVLQRTDTEAKLHVLENNLSLKKSIDDEERKESSK</sequence>
<dbReference type="FunFam" id="1.10.287.70:FF:000002">
    <property type="entry name" value="Potassium voltage-gated channel subfamily a member"/>
    <property type="match status" value="1"/>
</dbReference>
<dbReference type="GO" id="GO:0001508">
    <property type="term" value="P:action potential"/>
    <property type="evidence" value="ECO:0007669"/>
    <property type="project" value="TreeGrafter"/>
</dbReference>
<feature type="transmembrane region" description="Helical" evidence="14">
    <location>
        <begin position="323"/>
        <end position="343"/>
    </location>
</feature>
<feature type="coiled-coil region" evidence="13">
    <location>
        <begin position="458"/>
        <end position="485"/>
    </location>
</feature>
<keyword evidence="11" id="KW-0407">Ion channel</keyword>
<name>A0A2T7PGF2_POMCA</name>
<reference evidence="16 17" key="1">
    <citation type="submission" date="2018-04" db="EMBL/GenBank/DDBJ databases">
        <title>The genome of golden apple snail Pomacea canaliculata provides insight into stress tolerance and invasive adaptation.</title>
        <authorList>
            <person name="Liu C."/>
            <person name="Liu B."/>
            <person name="Ren Y."/>
            <person name="Zhang Y."/>
            <person name="Wang H."/>
            <person name="Li S."/>
            <person name="Jiang F."/>
            <person name="Yin L."/>
            <person name="Zhang G."/>
            <person name="Qian W."/>
            <person name="Fan W."/>
        </authorList>
    </citation>
    <scope>NUCLEOTIDE SEQUENCE [LARGE SCALE GENOMIC DNA]</scope>
    <source>
        <strain evidence="16">SZHN2017</strain>
        <tissue evidence="16">Muscle</tissue>
    </source>
</reference>
<dbReference type="Gene3D" id="1.10.287.70">
    <property type="match status" value="1"/>
</dbReference>
<feature type="transmembrane region" description="Helical" evidence="14">
    <location>
        <begin position="169"/>
        <end position="190"/>
    </location>
</feature>
<keyword evidence="2" id="KW-0813">Transport</keyword>
<dbReference type="GO" id="GO:0032809">
    <property type="term" value="C:neuronal cell body membrane"/>
    <property type="evidence" value="ECO:0007669"/>
    <property type="project" value="TreeGrafter"/>
</dbReference>
<evidence type="ECO:0000256" key="4">
    <source>
        <dbReference type="ARBA" id="ARBA00022692"/>
    </source>
</evidence>
<evidence type="ECO:0000256" key="7">
    <source>
        <dbReference type="ARBA" id="ARBA00022958"/>
    </source>
</evidence>
<dbReference type="GO" id="GO:0005251">
    <property type="term" value="F:delayed rectifier potassium channel activity"/>
    <property type="evidence" value="ECO:0007669"/>
    <property type="project" value="TreeGrafter"/>
</dbReference>
<dbReference type="SMART" id="SM00225">
    <property type="entry name" value="BTB"/>
    <property type="match status" value="1"/>
</dbReference>
<keyword evidence="5" id="KW-0631">Potassium channel</keyword>
<dbReference type="PRINTS" id="PR01491">
    <property type="entry name" value="KVCHANNEL"/>
</dbReference>
<evidence type="ECO:0000256" key="3">
    <source>
        <dbReference type="ARBA" id="ARBA00022538"/>
    </source>
</evidence>
<dbReference type="GO" id="GO:0032590">
    <property type="term" value="C:dendrite membrane"/>
    <property type="evidence" value="ECO:0007669"/>
    <property type="project" value="TreeGrafter"/>
</dbReference>
<dbReference type="GO" id="GO:0045211">
    <property type="term" value="C:postsynaptic membrane"/>
    <property type="evidence" value="ECO:0007669"/>
    <property type="project" value="TreeGrafter"/>
</dbReference>
<keyword evidence="3" id="KW-0633">Potassium transport</keyword>
<dbReference type="Pfam" id="PF02214">
    <property type="entry name" value="BTB_2"/>
    <property type="match status" value="1"/>
</dbReference>
<evidence type="ECO:0000256" key="6">
    <source>
        <dbReference type="ARBA" id="ARBA00022882"/>
    </source>
</evidence>
<dbReference type="InterPro" id="IPR003974">
    <property type="entry name" value="K_chnl_volt-dep_Kv3"/>
</dbReference>
<gene>
    <name evidence="16" type="ORF">C0Q70_07930</name>
</gene>
<dbReference type="InterPro" id="IPR027359">
    <property type="entry name" value="Volt_channel_dom_sf"/>
</dbReference>
<feature type="transmembrane region" description="Helical" evidence="14">
    <location>
        <begin position="227"/>
        <end position="249"/>
    </location>
</feature>
<evidence type="ECO:0000313" key="16">
    <source>
        <dbReference type="EMBL" id="PVD32491.1"/>
    </source>
</evidence>
<keyword evidence="9" id="KW-0406">Ion transport</keyword>
<dbReference type="InterPro" id="IPR011333">
    <property type="entry name" value="SKP1/BTB/POZ_sf"/>
</dbReference>
<feature type="transmembrane region" description="Helical" evidence="14">
    <location>
        <begin position="355"/>
        <end position="374"/>
    </location>
</feature>
<evidence type="ECO:0000256" key="14">
    <source>
        <dbReference type="SAM" id="Phobius"/>
    </source>
</evidence>
<comment type="subcellular location">
    <subcellularLocation>
        <location evidence="1">Membrane</location>
        <topology evidence="1">Multi-pass membrane protein</topology>
    </subcellularLocation>
</comment>
<dbReference type="Gene3D" id="1.20.120.350">
    <property type="entry name" value="Voltage-gated potassium channels. Chain C"/>
    <property type="match status" value="1"/>
</dbReference>
<dbReference type="PANTHER" id="PTHR11537">
    <property type="entry name" value="VOLTAGE-GATED POTASSIUM CHANNEL"/>
    <property type="match status" value="1"/>
</dbReference>
<evidence type="ECO:0000256" key="11">
    <source>
        <dbReference type="ARBA" id="ARBA00023303"/>
    </source>
</evidence>
<dbReference type="GO" id="GO:0042734">
    <property type="term" value="C:presynaptic membrane"/>
    <property type="evidence" value="ECO:0007669"/>
    <property type="project" value="TreeGrafter"/>
</dbReference>
<dbReference type="SUPFAM" id="SSF54695">
    <property type="entry name" value="POZ domain"/>
    <property type="match status" value="1"/>
</dbReference>
<keyword evidence="10 14" id="KW-0472">Membrane</keyword>
<evidence type="ECO:0000256" key="8">
    <source>
        <dbReference type="ARBA" id="ARBA00022989"/>
    </source>
</evidence>
<dbReference type="PRINTS" id="PR00169">
    <property type="entry name" value="KCHANNEL"/>
</dbReference>
<dbReference type="Pfam" id="PF00520">
    <property type="entry name" value="Ion_trans"/>
    <property type="match status" value="1"/>
</dbReference>
<dbReference type="EMBL" id="PZQS01000004">
    <property type="protein sequence ID" value="PVD32491.1"/>
    <property type="molecule type" value="Genomic_DNA"/>
</dbReference>
<keyword evidence="17" id="KW-1185">Reference proteome</keyword>
<evidence type="ECO:0000256" key="9">
    <source>
        <dbReference type="ARBA" id="ARBA00023065"/>
    </source>
</evidence>
<dbReference type="PANTHER" id="PTHR11537:SF252">
    <property type="entry name" value="POTASSIUM VOLTAGE-GATED CHANNEL PROTEIN SHAW"/>
    <property type="match status" value="1"/>
</dbReference>
<evidence type="ECO:0000259" key="15">
    <source>
        <dbReference type="SMART" id="SM00225"/>
    </source>
</evidence>
<organism evidence="16 17">
    <name type="scientific">Pomacea canaliculata</name>
    <name type="common">Golden apple snail</name>
    <dbReference type="NCBI Taxonomy" id="400727"/>
    <lineage>
        <taxon>Eukaryota</taxon>
        <taxon>Metazoa</taxon>
        <taxon>Spiralia</taxon>
        <taxon>Lophotrochozoa</taxon>
        <taxon>Mollusca</taxon>
        <taxon>Gastropoda</taxon>
        <taxon>Caenogastropoda</taxon>
        <taxon>Architaenioglossa</taxon>
        <taxon>Ampullarioidea</taxon>
        <taxon>Ampullariidae</taxon>
        <taxon>Pomacea</taxon>
    </lineage>
</organism>
<keyword evidence="6" id="KW-0851">Voltage-gated channel</keyword>
<dbReference type="InterPro" id="IPR003968">
    <property type="entry name" value="K_chnl_volt-dep_Kv"/>
</dbReference>
<evidence type="ECO:0000256" key="13">
    <source>
        <dbReference type="SAM" id="Coils"/>
    </source>
</evidence>
<protein>
    <recommendedName>
        <fullName evidence="15">BTB domain-containing protein</fullName>
    </recommendedName>
</protein>
<dbReference type="STRING" id="400727.A0A2T7PGF2"/>
<dbReference type="AlphaFoldDB" id="A0A2T7PGF2"/>
<comment type="caution">
    <text evidence="16">The sequence shown here is derived from an EMBL/GenBank/DDBJ whole genome shotgun (WGS) entry which is preliminary data.</text>
</comment>
<dbReference type="PRINTS" id="PR01498">
    <property type="entry name" value="SHAWCHANNEL"/>
</dbReference>
<comment type="similarity">
    <text evidence="12">Belongs to the potassium channel family. C (Shaw) (TC 1.A.1.2) subfamily. Shaw sub-subfamily.</text>
</comment>
<dbReference type="GO" id="GO:0008076">
    <property type="term" value="C:voltage-gated potassium channel complex"/>
    <property type="evidence" value="ECO:0007669"/>
    <property type="project" value="InterPro"/>
</dbReference>
<keyword evidence="8 14" id="KW-1133">Transmembrane helix</keyword>
<evidence type="ECO:0000256" key="1">
    <source>
        <dbReference type="ARBA" id="ARBA00004141"/>
    </source>
</evidence>
<evidence type="ECO:0000256" key="12">
    <source>
        <dbReference type="ARBA" id="ARBA00061303"/>
    </source>
</evidence>
<dbReference type="OrthoDB" id="10025005at2759"/>
<dbReference type="GO" id="GO:0043679">
    <property type="term" value="C:axon terminus"/>
    <property type="evidence" value="ECO:0007669"/>
    <property type="project" value="TreeGrafter"/>
</dbReference>
<dbReference type="InterPro" id="IPR003131">
    <property type="entry name" value="T1-type_BTB"/>
</dbReference>
<evidence type="ECO:0000256" key="2">
    <source>
        <dbReference type="ARBA" id="ARBA00022448"/>
    </source>
</evidence>
<dbReference type="Proteomes" id="UP000245119">
    <property type="component" value="Linkage Group LG4"/>
</dbReference>
<dbReference type="FunFam" id="3.30.710.10:FF:000020">
    <property type="entry name" value="Potassium voltage-gated channel protein Shaw"/>
    <property type="match status" value="1"/>
</dbReference>
<feature type="domain" description="BTB" evidence="15">
    <location>
        <begin position="7"/>
        <end position="107"/>
    </location>
</feature>
<feature type="transmembrane region" description="Helical" evidence="14">
    <location>
        <begin position="386"/>
        <end position="407"/>
    </location>
</feature>
<keyword evidence="13" id="KW-0175">Coiled coil</keyword>
<dbReference type="SUPFAM" id="SSF81324">
    <property type="entry name" value="Voltage-gated potassium channels"/>
    <property type="match status" value="1"/>
</dbReference>
<dbReference type="Gene3D" id="3.30.710.10">
    <property type="entry name" value="Potassium Channel Kv1.1, Chain A"/>
    <property type="match status" value="1"/>
</dbReference>